<dbReference type="EMBL" id="FQUQ01000002">
    <property type="protein sequence ID" value="SHF47321.1"/>
    <property type="molecule type" value="Genomic_DNA"/>
</dbReference>
<organism evidence="1 2">
    <name type="scientific">Pedobacter caeni</name>
    <dbReference type="NCBI Taxonomy" id="288992"/>
    <lineage>
        <taxon>Bacteria</taxon>
        <taxon>Pseudomonadati</taxon>
        <taxon>Bacteroidota</taxon>
        <taxon>Sphingobacteriia</taxon>
        <taxon>Sphingobacteriales</taxon>
        <taxon>Sphingobacteriaceae</taxon>
        <taxon>Pedobacter</taxon>
    </lineage>
</organism>
<keyword evidence="2" id="KW-1185">Reference proteome</keyword>
<dbReference type="Proteomes" id="UP000184287">
    <property type="component" value="Unassembled WGS sequence"/>
</dbReference>
<gene>
    <name evidence="1" type="ORF">SAMN04488522_1021404</name>
</gene>
<name>A0A1M5BY05_9SPHI</name>
<evidence type="ECO:0000313" key="2">
    <source>
        <dbReference type="Proteomes" id="UP000184287"/>
    </source>
</evidence>
<accession>A0A1M5BY05</accession>
<proteinExistence type="predicted"/>
<dbReference type="OrthoDB" id="615056at2"/>
<dbReference type="PROSITE" id="PS51257">
    <property type="entry name" value="PROKAR_LIPOPROTEIN"/>
    <property type="match status" value="1"/>
</dbReference>
<protein>
    <recommendedName>
        <fullName evidence="3">DUF4397 domain-containing protein</fullName>
    </recommendedName>
</protein>
<evidence type="ECO:0008006" key="3">
    <source>
        <dbReference type="Google" id="ProtNLM"/>
    </source>
</evidence>
<dbReference type="AlphaFoldDB" id="A0A1M5BY05"/>
<dbReference type="STRING" id="288992.SAMN04488522_1021404"/>
<dbReference type="RefSeq" id="WP_073231662.1">
    <property type="nucleotide sequence ID" value="NZ_FQUQ01000002.1"/>
</dbReference>
<reference evidence="2" key="1">
    <citation type="submission" date="2016-11" db="EMBL/GenBank/DDBJ databases">
        <authorList>
            <person name="Varghese N."/>
            <person name="Submissions S."/>
        </authorList>
    </citation>
    <scope>NUCLEOTIDE SEQUENCE [LARGE SCALE GENOMIC DNA]</scope>
    <source>
        <strain evidence="2">DSM 16990</strain>
    </source>
</reference>
<evidence type="ECO:0000313" key="1">
    <source>
        <dbReference type="EMBL" id="SHF47321.1"/>
    </source>
</evidence>
<sequence>MGVIRNFIYILSFALILITLQACKKDKIGFQEDNRIQQEVINTSKLRVINLIDMNQVIVNNRDSLTNFIQDDGSGQNYLKRTRYFSLNGRLGKTWNIPQAILNSTKATDIRLEANGPQLSIGKVSFQVKETDTRAKDYYVWTSEKFVEPDYPQSRVLEIPRDETGPQRAGYFKIRIINLAAKIKSSGQGTTPDTEDLLDQYTLSYANGDAIHQRTSQIAQGKWSEYVEIPYGTYQFRVLTSDQRQLPYGQNPPVAETTAAVDPATSSITERFQKGQYISFAPIKNYMPGGVYTIVISPRSLNHYMDEGGSFIPNFQNAFEIIEDIAPPANITLAHLQAVNALPGSSDISLRIAGQIINQIAYGKASPYQMFTKGSYKLEALDANQKVLATTDVLLDANDNVSAWVNQNAQGQTQISVAHNNLTGYWYVPGGQDNAVYNQITQLFPFNARFFNFCPEEPYLTFAQRTGEKIGAGGGAEQQYYTEPAAFQNLQPGQVINRYPYVNMGGAITAPFNIYAFQSKPNSVPGNWLPDLKNISGQDFIANKDLYTVRGNLPTHERGYYSVALIGSYKATSPAHKPKIIIIKHNQ</sequence>